<dbReference type="Pfam" id="PF05826">
    <property type="entry name" value="Phospholip_A2_2"/>
    <property type="match status" value="1"/>
</dbReference>
<reference evidence="14" key="1">
    <citation type="submission" date="2023-03" db="EMBL/GenBank/DDBJ databases">
        <title>Chromosome-level genomes of two armyworms, Mythimna separata and Mythimna loreyi, provide insights into the biosynthesis and reception of sex pheromones.</title>
        <authorList>
            <person name="Zhao H."/>
        </authorList>
    </citation>
    <scope>NUCLEOTIDE SEQUENCE</scope>
    <source>
        <strain evidence="14">BeijingLab</strain>
        <tissue evidence="14">Pupa</tissue>
    </source>
</reference>
<keyword evidence="8" id="KW-0106">Calcium</keyword>
<dbReference type="GO" id="GO:0005576">
    <property type="term" value="C:extracellular region"/>
    <property type="evidence" value="ECO:0007669"/>
    <property type="project" value="UniProtKB-SubCell"/>
</dbReference>
<dbReference type="FunFam" id="1.20.90.10:FF:000002">
    <property type="entry name" value="Phospholipase A2 group III"/>
    <property type="match status" value="1"/>
</dbReference>
<sequence>MVKDTNNGYSHISVVKRLGLKLRQLTDGRHLVQVIYTQNGDIQDCEYVTQGKSARNFLKTLRKELKLALDEEIYRIANKQPKNIGDEKFYRHFGNVTFRILKDGDRLPPDISNWFDYDKLKMECLKRHEELQYMMKNKNKVGESSLARSRRSLRENFIVPGTKWCGAGHVAAKYGELGADVAEDRCCRSHDHCRFNIGMFKRRFGYFNYRPYTISHCRCDRRFRACLKLADTSVSNMVGKLFFNVVQTKCFILKPVKMCTQRSWWGKCLRRGYTKQAFLRDNLPY</sequence>
<evidence type="ECO:0000256" key="11">
    <source>
        <dbReference type="ARBA" id="ARBA00023157"/>
    </source>
</evidence>
<name>A0AAD7Y5W7_MYTSE</name>
<evidence type="ECO:0000256" key="7">
    <source>
        <dbReference type="ARBA" id="ARBA00022801"/>
    </source>
</evidence>
<proteinExistence type="predicted"/>
<keyword evidence="9" id="KW-0442">Lipid degradation</keyword>
<feature type="domain" description="Phospholipase A2-like central" evidence="13">
    <location>
        <begin position="158"/>
        <end position="252"/>
    </location>
</feature>
<dbReference type="InterPro" id="IPR036444">
    <property type="entry name" value="PLipase_A2_dom_sf"/>
</dbReference>
<dbReference type="PROSITE" id="PS00118">
    <property type="entry name" value="PA2_HIS"/>
    <property type="match status" value="1"/>
</dbReference>
<dbReference type="EC" id="3.1.1.4" evidence="3"/>
<dbReference type="InterPro" id="IPR033113">
    <property type="entry name" value="PLA2_histidine"/>
</dbReference>
<keyword evidence="7" id="KW-0378">Hydrolase</keyword>
<keyword evidence="10" id="KW-0443">Lipid metabolism</keyword>
<dbReference type="GO" id="GO:0050482">
    <property type="term" value="P:arachidonate secretion"/>
    <property type="evidence" value="ECO:0007669"/>
    <property type="project" value="InterPro"/>
</dbReference>
<comment type="subcellular location">
    <subcellularLocation>
        <location evidence="2">Secreted</location>
    </subcellularLocation>
</comment>
<evidence type="ECO:0000313" key="14">
    <source>
        <dbReference type="EMBL" id="KAJ8703737.1"/>
    </source>
</evidence>
<comment type="cofactor">
    <cofactor evidence="1">
        <name>Ca(2+)</name>
        <dbReference type="ChEBI" id="CHEBI:29108"/>
    </cofactor>
</comment>
<comment type="caution">
    <text evidence="14">The sequence shown here is derived from an EMBL/GenBank/DDBJ whole genome shotgun (WGS) entry which is preliminary data.</text>
</comment>
<keyword evidence="15" id="KW-1185">Reference proteome</keyword>
<dbReference type="GO" id="GO:0004623">
    <property type="term" value="F:phospholipase A2 activity"/>
    <property type="evidence" value="ECO:0007669"/>
    <property type="project" value="UniProtKB-EC"/>
</dbReference>
<accession>A0AAD7Y5W7</accession>
<evidence type="ECO:0000256" key="6">
    <source>
        <dbReference type="ARBA" id="ARBA00022723"/>
    </source>
</evidence>
<evidence type="ECO:0000256" key="1">
    <source>
        <dbReference type="ARBA" id="ARBA00001913"/>
    </source>
</evidence>
<dbReference type="Gene3D" id="1.20.90.10">
    <property type="entry name" value="Phospholipase A2 domain"/>
    <property type="match status" value="1"/>
</dbReference>
<evidence type="ECO:0000256" key="4">
    <source>
        <dbReference type="ARBA" id="ARBA00021721"/>
    </source>
</evidence>
<evidence type="ECO:0000256" key="2">
    <source>
        <dbReference type="ARBA" id="ARBA00004613"/>
    </source>
</evidence>
<dbReference type="AlphaFoldDB" id="A0AAD7Y5W7"/>
<dbReference type="CDD" id="cd04704">
    <property type="entry name" value="PLA2_bee_venom_like"/>
    <property type="match status" value="1"/>
</dbReference>
<evidence type="ECO:0000256" key="9">
    <source>
        <dbReference type="ARBA" id="ARBA00022963"/>
    </source>
</evidence>
<dbReference type="EMBL" id="JARGEI010000032">
    <property type="protein sequence ID" value="KAJ8703737.1"/>
    <property type="molecule type" value="Genomic_DNA"/>
</dbReference>
<evidence type="ECO:0000313" key="15">
    <source>
        <dbReference type="Proteomes" id="UP001231518"/>
    </source>
</evidence>
<dbReference type="GO" id="GO:0016042">
    <property type="term" value="P:lipid catabolic process"/>
    <property type="evidence" value="ECO:0007669"/>
    <property type="project" value="UniProtKB-KW"/>
</dbReference>
<protein>
    <recommendedName>
        <fullName evidence="4">Phospholipase A2</fullName>
        <ecNumber evidence="3">3.1.1.4</ecNumber>
    </recommendedName>
    <alternativeName>
        <fullName evidence="12">Phosphatidylcholine 2-acylhydrolase</fullName>
    </alternativeName>
</protein>
<evidence type="ECO:0000256" key="3">
    <source>
        <dbReference type="ARBA" id="ARBA00013278"/>
    </source>
</evidence>
<dbReference type="Proteomes" id="UP001231518">
    <property type="component" value="Chromosome 31"/>
</dbReference>
<keyword evidence="5" id="KW-0964">Secreted</keyword>
<keyword evidence="11" id="KW-1015">Disulfide bond</keyword>
<evidence type="ECO:0000256" key="12">
    <source>
        <dbReference type="ARBA" id="ARBA00029903"/>
    </source>
</evidence>
<evidence type="ECO:0000256" key="8">
    <source>
        <dbReference type="ARBA" id="ARBA00022837"/>
    </source>
</evidence>
<evidence type="ECO:0000256" key="5">
    <source>
        <dbReference type="ARBA" id="ARBA00022525"/>
    </source>
</evidence>
<gene>
    <name evidence="14" type="ORF">PYW07_013031</name>
</gene>
<dbReference type="PANTHER" id="PTHR12253">
    <property type="entry name" value="RH14732P"/>
    <property type="match status" value="1"/>
</dbReference>
<dbReference type="InterPro" id="IPR016090">
    <property type="entry name" value="PLA2-like_dom"/>
</dbReference>
<evidence type="ECO:0000259" key="13">
    <source>
        <dbReference type="Pfam" id="PF05826"/>
    </source>
</evidence>
<dbReference type="SUPFAM" id="SSF48619">
    <property type="entry name" value="Phospholipase A2, PLA2"/>
    <property type="match status" value="1"/>
</dbReference>
<keyword evidence="6" id="KW-0479">Metal-binding</keyword>
<evidence type="ECO:0000256" key="10">
    <source>
        <dbReference type="ARBA" id="ARBA00023098"/>
    </source>
</evidence>
<dbReference type="GO" id="GO:0046872">
    <property type="term" value="F:metal ion binding"/>
    <property type="evidence" value="ECO:0007669"/>
    <property type="project" value="UniProtKB-KW"/>
</dbReference>
<dbReference type="GO" id="GO:0006644">
    <property type="term" value="P:phospholipid metabolic process"/>
    <property type="evidence" value="ECO:0007669"/>
    <property type="project" value="InterPro"/>
</dbReference>
<organism evidence="14 15">
    <name type="scientific">Mythimna separata</name>
    <name type="common">Oriental armyworm</name>
    <name type="synonym">Pseudaletia separata</name>
    <dbReference type="NCBI Taxonomy" id="271217"/>
    <lineage>
        <taxon>Eukaryota</taxon>
        <taxon>Metazoa</taxon>
        <taxon>Ecdysozoa</taxon>
        <taxon>Arthropoda</taxon>
        <taxon>Hexapoda</taxon>
        <taxon>Insecta</taxon>
        <taxon>Pterygota</taxon>
        <taxon>Neoptera</taxon>
        <taxon>Endopterygota</taxon>
        <taxon>Lepidoptera</taxon>
        <taxon>Glossata</taxon>
        <taxon>Ditrysia</taxon>
        <taxon>Noctuoidea</taxon>
        <taxon>Noctuidae</taxon>
        <taxon>Noctuinae</taxon>
        <taxon>Hadenini</taxon>
        <taxon>Mythimna</taxon>
    </lineage>
</organism>